<gene>
    <name evidence="1" type="ORF">NDU88_002548</name>
</gene>
<comment type="caution">
    <text evidence="1">The sequence shown here is derived from an EMBL/GenBank/DDBJ whole genome shotgun (WGS) entry which is preliminary data.</text>
</comment>
<proteinExistence type="predicted"/>
<evidence type="ECO:0000313" key="2">
    <source>
        <dbReference type="Proteomes" id="UP001066276"/>
    </source>
</evidence>
<protein>
    <submittedName>
        <fullName evidence="1">Uncharacterized protein</fullName>
    </submittedName>
</protein>
<reference evidence="1" key="1">
    <citation type="journal article" date="2022" name="bioRxiv">
        <title>Sequencing and chromosome-scale assembly of the giantPleurodeles waltlgenome.</title>
        <authorList>
            <person name="Brown T."/>
            <person name="Elewa A."/>
            <person name="Iarovenko S."/>
            <person name="Subramanian E."/>
            <person name="Araus A.J."/>
            <person name="Petzold A."/>
            <person name="Susuki M."/>
            <person name="Suzuki K.-i.T."/>
            <person name="Hayashi T."/>
            <person name="Toyoda A."/>
            <person name="Oliveira C."/>
            <person name="Osipova E."/>
            <person name="Leigh N.D."/>
            <person name="Simon A."/>
            <person name="Yun M.H."/>
        </authorList>
    </citation>
    <scope>NUCLEOTIDE SEQUENCE</scope>
    <source>
        <strain evidence="1">20211129_DDA</strain>
        <tissue evidence="1">Liver</tissue>
    </source>
</reference>
<name>A0AAV7VAU8_PLEWA</name>
<organism evidence="1 2">
    <name type="scientific">Pleurodeles waltl</name>
    <name type="common">Iberian ribbed newt</name>
    <dbReference type="NCBI Taxonomy" id="8319"/>
    <lineage>
        <taxon>Eukaryota</taxon>
        <taxon>Metazoa</taxon>
        <taxon>Chordata</taxon>
        <taxon>Craniata</taxon>
        <taxon>Vertebrata</taxon>
        <taxon>Euteleostomi</taxon>
        <taxon>Amphibia</taxon>
        <taxon>Batrachia</taxon>
        <taxon>Caudata</taxon>
        <taxon>Salamandroidea</taxon>
        <taxon>Salamandridae</taxon>
        <taxon>Pleurodelinae</taxon>
        <taxon>Pleurodeles</taxon>
    </lineage>
</organism>
<keyword evidence="2" id="KW-1185">Reference proteome</keyword>
<accession>A0AAV7VAU8</accession>
<sequence length="100" mass="10650">MDVGVVTASEECVVMGVLVKEVVDEDVVHGGVNEDATGREMDEEEEGDTVEAVDVGMSAWGWCLCDCLLDEVWCLCLPEPLLCVDLGGCWSEGVVGIGWG</sequence>
<dbReference type="EMBL" id="JANPWB010000003">
    <property type="protein sequence ID" value="KAJ1198709.1"/>
    <property type="molecule type" value="Genomic_DNA"/>
</dbReference>
<evidence type="ECO:0000313" key="1">
    <source>
        <dbReference type="EMBL" id="KAJ1198709.1"/>
    </source>
</evidence>
<dbReference type="AlphaFoldDB" id="A0AAV7VAU8"/>
<dbReference type="Proteomes" id="UP001066276">
    <property type="component" value="Chromosome 2_1"/>
</dbReference>